<organism evidence="4 5">
    <name type="scientific">Tegillarca granosa</name>
    <name type="common">Malaysian cockle</name>
    <name type="synonym">Anadara granosa</name>
    <dbReference type="NCBI Taxonomy" id="220873"/>
    <lineage>
        <taxon>Eukaryota</taxon>
        <taxon>Metazoa</taxon>
        <taxon>Spiralia</taxon>
        <taxon>Lophotrochozoa</taxon>
        <taxon>Mollusca</taxon>
        <taxon>Bivalvia</taxon>
        <taxon>Autobranchia</taxon>
        <taxon>Pteriomorphia</taxon>
        <taxon>Arcoida</taxon>
        <taxon>Arcoidea</taxon>
        <taxon>Arcidae</taxon>
        <taxon>Tegillarca</taxon>
    </lineage>
</organism>
<dbReference type="InterPro" id="IPR036770">
    <property type="entry name" value="Ankyrin_rpt-contain_sf"/>
</dbReference>
<sequence length="124" mass="13498">MSDQSKQQAQTDFIWSVKNGQADDVKRFIKEGINVNESVSGRPPMHHAADGGHVDILELLVESGANVDEKDKHGMTPLLSAIFEGHKDCVEYLLSKGASKTGTAPSGQSYIECAETDEIKQLLK</sequence>
<evidence type="ECO:0000256" key="1">
    <source>
        <dbReference type="ARBA" id="ARBA00022737"/>
    </source>
</evidence>
<protein>
    <recommendedName>
        <fullName evidence="6">Myotrophin</fullName>
    </recommendedName>
</protein>
<name>A0ABQ9E5Z9_TEGGR</name>
<evidence type="ECO:0000256" key="2">
    <source>
        <dbReference type="ARBA" id="ARBA00023043"/>
    </source>
</evidence>
<accession>A0ABQ9E5Z9</accession>
<proteinExistence type="predicted"/>
<dbReference type="SUPFAM" id="SSF48403">
    <property type="entry name" value="Ankyrin repeat"/>
    <property type="match status" value="1"/>
</dbReference>
<dbReference type="SMART" id="SM00248">
    <property type="entry name" value="ANK"/>
    <property type="match status" value="3"/>
</dbReference>
<dbReference type="PROSITE" id="PS50088">
    <property type="entry name" value="ANK_REPEAT"/>
    <property type="match status" value="2"/>
</dbReference>
<evidence type="ECO:0000256" key="3">
    <source>
        <dbReference type="PROSITE-ProRule" id="PRU00023"/>
    </source>
</evidence>
<feature type="repeat" description="ANK" evidence="3">
    <location>
        <begin position="73"/>
        <end position="99"/>
    </location>
</feature>
<dbReference type="PANTHER" id="PTHR24171">
    <property type="entry name" value="ANKYRIN REPEAT DOMAIN-CONTAINING PROTEIN 39-RELATED"/>
    <property type="match status" value="1"/>
</dbReference>
<feature type="repeat" description="ANK" evidence="3">
    <location>
        <begin position="40"/>
        <end position="72"/>
    </location>
</feature>
<comment type="caution">
    <text evidence="4">The sequence shown here is derived from an EMBL/GenBank/DDBJ whole genome shotgun (WGS) entry which is preliminary data.</text>
</comment>
<keyword evidence="2 3" id="KW-0040">ANK repeat</keyword>
<dbReference type="Pfam" id="PF12796">
    <property type="entry name" value="Ank_2"/>
    <property type="match status" value="1"/>
</dbReference>
<dbReference type="InterPro" id="IPR002110">
    <property type="entry name" value="Ankyrin_rpt"/>
</dbReference>
<reference evidence="4 5" key="1">
    <citation type="submission" date="2022-12" db="EMBL/GenBank/DDBJ databases">
        <title>Chromosome-level genome of Tegillarca granosa.</title>
        <authorList>
            <person name="Kim J."/>
        </authorList>
    </citation>
    <scope>NUCLEOTIDE SEQUENCE [LARGE SCALE GENOMIC DNA]</scope>
    <source>
        <strain evidence="4">Teg-2019</strain>
        <tissue evidence="4">Adductor muscle</tissue>
    </source>
</reference>
<dbReference type="Proteomes" id="UP001217089">
    <property type="component" value="Unassembled WGS sequence"/>
</dbReference>
<keyword evidence="1" id="KW-0677">Repeat</keyword>
<keyword evidence="5" id="KW-1185">Reference proteome</keyword>
<gene>
    <name evidence="4" type="ORF">KUTeg_023231</name>
</gene>
<dbReference type="PROSITE" id="PS50297">
    <property type="entry name" value="ANK_REP_REGION"/>
    <property type="match status" value="2"/>
</dbReference>
<dbReference type="EMBL" id="JARBDR010000921">
    <property type="protein sequence ID" value="KAJ8299171.1"/>
    <property type="molecule type" value="Genomic_DNA"/>
</dbReference>
<evidence type="ECO:0008006" key="6">
    <source>
        <dbReference type="Google" id="ProtNLM"/>
    </source>
</evidence>
<evidence type="ECO:0000313" key="5">
    <source>
        <dbReference type="Proteomes" id="UP001217089"/>
    </source>
</evidence>
<evidence type="ECO:0000313" key="4">
    <source>
        <dbReference type="EMBL" id="KAJ8299171.1"/>
    </source>
</evidence>
<dbReference type="Gene3D" id="1.25.40.20">
    <property type="entry name" value="Ankyrin repeat-containing domain"/>
    <property type="match status" value="1"/>
</dbReference>